<dbReference type="Proteomes" id="UP000283633">
    <property type="component" value="Unassembled WGS sequence"/>
</dbReference>
<evidence type="ECO:0000313" key="2">
    <source>
        <dbReference type="EMBL" id="RRK11743.1"/>
    </source>
</evidence>
<keyword evidence="3" id="KW-1185">Reference proteome</keyword>
<reference evidence="2 3" key="1">
    <citation type="submission" date="2018-08" db="EMBL/GenBank/DDBJ databases">
        <title>Genome Lactobacillus garii FI11369.</title>
        <authorList>
            <person name="Diaz M."/>
            <person name="Narbad A."/>
        </authorList>
    </citation>
    <scope>NUCLEOTIDE SEQUENCE [LARGE SCALE GENOMIC DNA]</scope>
    <source>
        <strain evidence="2 3">FI11369</strain>
    </source>
</reference>
<sequence length="132" mass="14851">MIKKLVTDYLLALPGYLISLYLVSPVNGVSWWLWVSYLSVGYWLAAPYLLKVRPTVGVIRGMESYEPPYVKQLTDPDKRAPREPVTAPATIGTVVREVGGFGLLRVVLTRWGLFVIALPWLLGIVIHHVIKH</sequence>
<keyword evidence="1" id="KW-0472">Membrane</keyword>
<proteinExistence type="predicted"/>
<evidence type="ECO:0000256" key="1">
    <source>
        <dbReference type="SAM" id="Phobius"/>
    </source>
</evidence>
<evidence type="ECO:0000313" key="3">
    <source>
        <dbReference type="Proteomes" id="UP000283633"/>
    </source>
</evidence>
<keyword evidence="1" id="KW-1133">Transmembrane helix</keyword>
<name>A0A426DB36_9LACO</name>
<accession>A0A426DB36</accession>
<comment type="caution">
    <text evidence="2">The sequence shown here is derived from an EMBL/GenBank/DDBJ whole genome shotgun (WGS) entry which is preliminary data.</text>
</comment>
<keyword evidence="1" id="KW-0812">Transmembrane</keyword>
<organism evidence="2 3">
    <name type="scientific">Lactiplantibacillus garii</name>
    <dbReference type="NCBI Taxonomy" id="2306423"/>
    <lineage>
        <taxon>Bacteria</taxon>
        <taxon>Bacillati</taxon>
        <taxon>Bacillota</taxon>
        <taxon>Bacilli</taxon>
        <taxon>Lactobacillales</taxon>
        <taxon>Lactobacillaceae</taxon>
        <taxon>Lactiplantibacillus</taxon>
    </lineage>
</organism>
<dbReference type="OrthoDB" id="2297363at2"/>
<dbReference type="RefSeq" id="WP_125070885.1">
    <property type="nucleotide sequence ID" value="NZ_QWZQ01000002.1"/>
</dbReference>
<dbReference type="AlphaFoldDB" id="A0A426DB36"/>
<dbReference type="EMBL" id="QWZQ01000002">
    <property type="protein sequence ID" value="RRK11743.1"/>
    <property type="molecule type" value="Genomic_DNA"/>
</dbReference>
<gene>
    <name evidence="2" type="ORF">D1831_01335</name>
</gene>
<protein>
    <submittedName>
        <fullName evidence="2">Uncharacterized protein</fullName>
    </submittedName>
</protein>
<feature type="transmembrane region" description="Helical" evidence="1">
    <location>
        <begin position="111"/>
        <end position="130"/>
    </location>
</feature>